<evidence type="ECO:0000256" key="2">
    <source>
        <dbReference type="ARBA" id="ARBA00022448"/>
    </source>
</evidence>
<dbReference type="InterPro" id="IPR050490">
    <property type="entry name" value="Bact_solute-bd_prot1"/>
</dbReference>
<dbReference type="PANTHER" id="PTHR43649:SF12">
    <property type="entry name" value="DIACETYLCHITOBIOSE BINDING PROTEIN DASA"/>
    <property type="match status" value="1"/>
</dbReference>
<protein>
    <recommendedName>
        <fullName evidence="6">ABC transporter substrate-binding protein</fullName>
    </recommendedName>
</protein>
<dbReference type="Proteomes" id="UP000229056">
    <property type="component" value="Unassembled WGS sequence"/>
</dbReference>
<comment type="similarity">
    <text evidence="1">Belongs to the bacterial solute-binding protein 1 family.</text>
</comment>
<evidence type="ECO:0000256" key="3">
    <source>
        <dbReference type="ARBA" id="ARBA00022729"/>
    </source>
</evidence>
<dbReference type="SUPFAM" id="SSF53850">
    <property type="entry name" value="Periplasmic binding protein-like II"/>
    <property type="match status" value="1"/>
</dbReference>
<accession>A0A2H0W5A4</accession>
<evidence type="ECO:0000313" key="4">
    <source>
        <dbReference type="EMBL" id="PIS06523.1"/>
    </source>
</evidence>
<proteinExistence type="inferred from homology"/>
<sequence>MIKFNKKYFNFLNLFLIFVFLLTAGFGCKNPGADVQEKLKPIEINYWRVFDNQDSFENIITQYKLIHPNINIIYRKFRIEEYEQALLEALAEDRGPDIFSINEADLRKYQTKLEPMPVEITMAYQYTKGTIKKEIVYELKTTKSLSLRELKANFADTVYNDVVLDGQIYGLPLSLETLVMFYNKDILNKAGIAQAPKNWKDFQEAVQKSTKFDSTGKIIQSGTALGTGDNIERSFDIISILMMQNGAIMTDNNNYATFSNSTGDKYFPGIEAIKFYLDFASPVKSVYSWNTDMSNSFESFLSGKTAFMFGYNYHLPSIRSRAPKLNLGIAPIPQINQDNPINYANYWIEGVSKKSEHQNEAWDFVLFATNKDNIKSYLETTKRPTALKELLSSQTDDEDLYPTSIQTLTATNWYQGKNQAATEEALKNMIEALPNALSDRDFSDIIKNTITKINQTIQ</sequence>
<dbReference type="Gene3D" id="3.40.190.10">
    <property type="entry name" value="Periplasmic binding protein-like II"/>
    <property type="match status" value="1"/>
</dbReference>
<evidence type="ECO:0008006" key="6">
    <source>
        <dbReference type="Google" id="ProtNLM"/>
    </source>
</evidence>
<dbReference type="EMBL" id="PEZY01000002">
    <property type="protein sequence ID" value="PIS06523.1"/>
    <property type="molecule type" value="Genomic_DNA"/>
</dbReference>
<dbReference type="Pfam" id="PF13416">
    <property type="entry name" value="SBP_bac_8"/>
    <property type="match status" value="1"/>
</dbReference>
<dbReference type="GO" id="GO:0055085">
    <property type="term" value="P:transmembrane transport"/>
    <property type="evidence" value="ECO:0007669"/>
    <property type="project" value="InterPro"/>
</dbReference>
<dbReference type="PROSITE" id="PS01037">
    <property type="entry name" value="SBP_BACTERIAL_1"/>
    <property type="match status" value="1"/>
</dbReference>
<reference evidence="5" key="1">
    <citation type="submission" date="2017-09" db="EMBL/GenBank/DDBJ databases">
        <title>Depth-based differentiation of microbial function through sediment-hosted aquifers and enrichment of novel symbionts in the deep terrestrial subsurface.</title>
        <authorList>
            <person name="Probst A.J."/>
            <person name="Ladd B."/>
            <person name="Jarett J.K."/>
            <person name="Geller-Mcgrath D.E."/>
            <person name="Sieber C.M.K."/>
            <person name="Emerson J.B."/>
            <person name="Anantharaman K."/>
            <person name="Thomas B.C."/>
            <person name="Malmstrom R."/>
            <person name="Stieglmeier M."/>
            <person name="Klingl A."/>
            <person name="Woyke T."/>
            <person name="Ryan C.M."/>
            <person name="Banfield J.F."/>
        </authorList>
    </citation>
    <scope>NUCLEOTIDE SEQUENCE [LARGE SCALE GENOMIC DNA]</scope>
</reference>
<gene>
    <name evidence="4" type="ORF">COT80_00165</name>
</gene>
<comment type="caution">
    <text evidence="4">The sequence shown here is derived from an EMBL/GenBank/DDBJ whole genome shotgun (WGS) entry which is preliminary data.</text>
</comment>
<dbReference type="InterPro" id="IPR006059">
    <property type="entry name" value="SBP"/>
</dbReference>
<name>A0A2H0W5A4_9BACT</name>
<keyword evidence="3" id="KW-0732">Signal</keyword>
<dbReference type="PROSITE" id="PS51257">
    <property type="entry name" value="PROKAR_LIPOPROTEIN"/>
    <property type="match status" value="1"/>
</dbReference>
<organism evidence="4 5">
    <name type="scientific">Candidatus Buchananbacteria bacterium CG10_big_fil_rev_8_21_14_0_10_33_19</name>
    <dbReference type="NCBI Taxonomy" id="1974525"/>
    <lineage>
        <taxon>Bacteria</taxon>
        <taxon>Candidatus Buchananiibacteriota</taxon>
    </lineage>
</organism>
<evidence type="ECO:0000313" key="5">
    <source>
        <dbReference type="Proteomes" id="UP000229056"/>
    </source>
</evidence>
<keyword evidence="2" id="KW-0813">Transport</keyword>
<evidence type="ECO:0000256" key="1">
    <source>
        <dbReference type="ARBA" id="ARBA00008520"/>
    </source>
</evidence>
<dbReference type="InterPro" id="IPR006061">
    <property type="entry name" value="SBP_1_CS"/>
</dbReference>
<dbReference type="AlphaFoldDB" id="A0A2H0W5A4"/>
<dbReference type="PANTHER" id="PTHR43649">
    <property type="entry name" value="ARABINOSE-BINDING PROTEIN-RELATED"/>
    <property type="match status" value="1"/>
</dbReference>